<dbReference type="Gene3D" id="3.20.20.370">
    <property type="entry name" value="Glycoside hydrolase/deacetylase"/>
    <property type="match status" value="1"/>
</dbReference>
<evidence type="ECO:0000313" key="2">
    <source>
        <dbReference type="Proteomes" id="UP001063350"/>
    </source>
</evidence>
<evidence type="ECO:0000313" key="1">
    <source>
        <dbReference type="EMBL" id="BCO07813.1"/>
    </source>
</evidence>
<sequence length="262" mass="29956">MTTGSLWTRPLPPDLPTRLQAILNGPWTTGRDLVVSFRADDIGRMDPEFITMMELFQLFQTPLNLAVVPRWIDRESWETMDRFHVASPLWCWHQHGLSHSNHQGPESKKAEFGEDRAPEDIHRDLRAGRDHLRNLLGDLFCPVFTPPWNRCSQATLESLVSLGFQAVSRFRNARPLPPAGLPDLAMNVDLHTRKENQPEQGMDNLLHELEQAVQTGVAGIMLHHQLMNGSAFTFLEILLETLARAPRIRVLTFHDLIREDLL</sequence>
<protein>
    <recommendedName>
        <fullName evidence="3">Polysaccharide deacetylase</fullName>
    </recommendedName>
</protein>
<gene>
    <name evidence="1" type="ORF">GF1_01890</name>
</gene>
<accession>A0A915XJG0</accession>
<dbReference type="AlphaFoldDB" id="A0A915XJG0"/>
<dbReference type="SUPFAM" id="SSF88713">
    <property type="entry name" value="Glycoside hydrolase/deacetylase"/>
    <property type="match status" value="1"/>
</dbReference>
<reference evidence="1" key="1">
    <citation type="submission" date="2020-12" db="EMBL/GenBank/DDBJ databases">
        <title>Desulfobium dissulfuricans gen. nov., sp. nov., a novel mesophilic, sulfate-reducing bacterium isolated from a deep-sea hydrothermal vent.</title>
        <authorList>
            <person name="Hashimoto Y."/>
            <person name="Tame A."/>
            <person name="Sawayama S."/>
            <person name="Miyazaki J."/>
            <person name="Takai K."/>
            <person name="Nakagawa S."/>
        </authorList>
    </citation>
    <scope>NUCLEOTIDE SEQUENCE</scope>
    <source>
        <strain evidence="1">GF1</strain>
    </source>
</reference>
<dbReference type="EMBL" id="AP024233">
    <property type="protein sequence ID" value="BCO07813.1"/>
    <property type="molecule type" value="Genomic_DNA"/>
</dbReference>
<keyword evidence="2" id="KW-1185">Reference proteome</keyword>
<organism evidence="1 2">
    <name type="scientific">Desulfolithobacter dissulfuricans</name>
    <dbReference type="NCBI Taxonomy" id="2795293"/>
    <lineage>
        <taxon>Bacteria</taxon>
        <taxon>Pseudomonadati</taxon>
        <taxon>Thermodesulfobacteriota</taxon>
        <taxon>Desulfobulbia</taxon>
        <taxon>Desulfobulbales</taxon>
        <taxon>Desulfobulbaceae</taxon>
        <taxon>Desulfolithobacter</taxon>
    </lineage>
</organism>
<evidence type="ECO:0008006" key="3">
    <source>
        <dbReference type="Google" id="ProtNLM"/>
    </source>
</evidence>
<dbReference type="InterPro" id="IPR049591">
    <property type="entry name" value="CE4_u4-like"/>
</dbReference>
<dbReference type="KEGG" id="ddu:GF1_01890"/>
<proteinExistence type="predicted"/>
<dbReference type="GO" id="GO:0005975">
    <property type="term" value="P:carbohydrate metabolic process"/>
    <property type="evidence" value="ECO:0007669"/>
    <property type="project" value="InterPro"/>
</dbReference>
<dbReference type="RefSeq" id="WP_267927755.1">
    <property type="nucleotide sequence ID" value="NZ_AP024233.1"/>
</dbReference>
<dbReference type="Proteomes" id="UP001063350">
    <property type="component" value="Chromosome"/>
</dbReference>
<name>A0A915XJG0_9BACT</name>
<dbReference type="InterPro" id="IPR011330">
    <property type="entry name" value="Glyco_hydro/deAcase_b/a-brl"/>
</dbReference>
<dbReference type="CDD" id="cd10928">
    <property type="entry name" value="CE4_u4"/>
    <property type="match status" value="1"/>
</dbReference>